<dbReference type="InterPro" id="IPR013758">
    <property type="entry name" value="Topo_IIA_A/C_ab"/>
</dbReference>
<dbReference type="InterPro" id="IPR002205">
    <property type="entry name" value="Topo_IIA_dom_A"/>
</dbReference>
<dbReference type="GO" id="GO:0009330">
    <property type="term" value="C:DNA topoisomerase type II (double strand cut, ATP-hydrolyzing) complex"/>
    <property type="evidence" value="ECO:0007669"/>
    <property type="project" value="TreeGrafter"/>
</dbReference>
<accession>A0A3S2VRD3</accession>
<evidence type="ECO:0000256" key="3">
    <source>
        <dbReference type="ARBA" id="ARBA00022741"/>
    </source>
</evidence>
<dbReference type="Gene3D" id="3.90.199.10">
    <property type="entry name" value="Topoisomerase II, domain 5"/>
    <property type="match status" value="1"/>
</dbReference>
<comment type="caution">
    <text evidence="11">The sequence shown here is derived from an EMBL/GenBank/DDBJ whole genome shotgun (WGS) entry which is preliminary data.</text>
</comment>
<comment type="catalytic activity">
    <reaction evidence="1 8 9">
        <text>ATP-dependent breakage, passage and rejoining of double-stranded DNA.</text>
        <dbReference type="EC" id="5.6.2.2"/>
    </reaction>
</comment>
<dbReference type="InterPro" id="IPR050220">
    <property type="entry name" value="Type_II_DNA_Topoisomerases"/>
</dbReference>
<keyword evidence="8" id="KW-0963">Cytoplasm</keyword>
<comment type="function">
    <text evidence="8">A type II topoisomerase that negatively supercoils closed circular double-stranded (ds) DNA in an ATP-dependent manner to modulate DNA topology and maintain chromosomes in an underwound state. Negative supercoiling favors strand separation, and DNA replication, transcription, recombination and repair, all of which involve strand separation. Also able to catalyze the interconversion of other topological isomers of dsDNA rings, including catenanes and knotted rings. Type II topoisomerases break and join 2 DNA strands simultaneously in an ATP-dependent manner.</text>
</comment>
<dbReference type="GO" id="GO:0006261">
    <property type="term" value="P:DNA-templated DNA replication"/>
    <property type="evidence" value="ECO:0007669"/>
    <property type="project" value="UniProtKB-UniRule"/>
</dbReference>
<organism evidence="11 12">
    <name type="scientific">Methylobacterium oryzihabitans</name>
    <dbReference type="NCBI Taxonomy" id="2499852"/>
    <lineage>
        <taxon>Bacteria</taxon>
        <taxon>Pseudomonadati</taxon>
        <taxon>Pseudomonadota</taxon>
        <taxon>Alphaproteobacteria</taxon>
        <taxon>Hyphomicrobiales</taxon>
        <taxon>Methylobacteriaceae</taxon>
        <taxon>Methylobacterium</taxon>
    </lineage>
</organism>
<keyword evidence="3 8" id="KW-0547">Nucleotide-binding</keyword>
<dbReference type="InterPro" id="IPR013757">
    <property type="entry name" value="Topo_IIA_A_a_sf"/>
</dbReference>
<keyword evidence="4 8" id="KW-0067">ATP-binding</keyword>
<comment type="miscellaneous">
    <text evidence="8">Few gyrases are as efficient as E.coli at forming negative supercoils. Not all organisms have 2 type II topoisomerases; in organisms with a single type II topoisomerase this enzyme also has to decatenate newly replicated chromosomes.</text>
</comment>
<dbReference type="PANTHER" id="PTHR43493">
    <property type="entry name" value="DNA GYRASE/TOPOISOMERASE SUBUNIT A"/>
    <property type="match status" value="1"/>
</dbReference>
<gene>
    <name evidence="8 11" type="primary">gyrA</name>
    <name evidence="11" type="ORF">EOE48_08945</name>
</gene>
<feature type="active site" description="O-(5'-phospho-DNA)-tyrosine intermediate" evidence="8 9">
    <location>
        <position position="130"/>
    </location>
</feature>
<keyword evidence="7 8" id="KW-0413">Isomerase</keyword>
<dbReference type="NCBIfam" id="NF004044">
    <property type="entry name" value="PRK05561.1"/>
    <property type="match status" value="1"/>
</dbReference>
<dbReference type="AlphaFoldDB" id="A0A3S2VRD3"/>
<dbReference type="GO" id="GO:0005524">
    <property type="term" value="F:ATP binding"/>
    <property type="evidence" value="ECO:0007669"/>
    <property type="project" value="UniProtKB-UniRule"/>
</dbReference>
<dbReference type="Gene3D" id="3.30.1360.40">
    <property type="match status" value="1"/>
</dbReference>
<evidence type="ECO:0000313" key="11">
    <source>
        <dbReference type="EMBL" id="RVU19019.1"/>
    </source>
</evidence>
<keyword evidence="6 8" id="KW-0238">DNA-binding</keyword>
<dbReference type="SUPFAM" id="SSF101904">
    <property type="entry name" value="GyrA/ParC C-terminal domain-like"/>
    <property type="match status" value="1"/>
</dbReference>
<evidence type="ECO:0000259" key="10">
    <source>
        <dbReference type="PROSITE" id="PS52040"/>
    </source>
</evidence>
<dbReference type="NCBIfam" id="TIGR01063">
    <property type="entry name" value="gyrA"/>
    <property type="match status" value="1"/>
</dbReference>
<evidence type="ECO:0000256" key="8">
    <source>
        <dbReference type="HAMAP-Rule" id="MF_01897"/>
    </source>
</evidence>
<dbReference type="PROSITE" id="PS52040">
    <property type="entry name" value="TOPO_IIA"/>
    <property type="match status" value="1"/>
</dbReference>
<dbReference type="HAMAP" id="MF_01897">
    <property type="entry name" value="GyrA"/>
    <property type="match status" value="1"/>
</dbReference>
<dbReference type="Pfam" id="PF03989">
    <property type="entry name" value="DNA_gyraseA_C"/>
    <property type="match status" value="6"/>
</dbReference>
<dbReference type="Gene3D" id="1.10.268.10">
    <property type="entry name" value="Topoisomerase, domain 3"/>
    <property type="match status" value="1"/>
</dbReference>
<dbReference type="Gene3D" id="2.120.10.90">
    <property type="entry name" value="DNA gyrase/topoisomerase IV, subunit A, C-terminal"/>
    <property type="match status" value="1"/>
</dbReference>
<dbReference type="FunFam" id="3.90.199.10:FF:000001">
    <property type="entry name" value="DNA gyrase subunit A"/>
    <property type="match status" value="1"/>
</dbReference>
<dbReference type="GO" id="GO:0005737">
    <property type="term" value="C:cytoplasm"/>
    <property type="evidence" value="ECO:0007669"/>
    <property type="project" value="UniProtKB-SubCell"/>
</dbReference>
<evidence type="ECO:0000256" key="1">
    <source>
        <dbReference type="ARBA" id="ARBA00000185"/>
    </source>
</evidence>
<evidence type="ECO:0000256" key="5">
    <source>
        <dbReference type="ARBA" id="ARBA00023029"/>
    </source>
</evidence>
<keyword evidence="5 8" id="KW-0799">Topoisomerase</keyword>
<dbReference type="RefSeq" id="WP_127728457.1">
    <property type="nucleotide sequence ID" value="NZ_SACP01000007.1"/>
</dbReference>
<dbReference type="CDD" id="cd00187">
    <property type="entry name" value="TOP4c"/>
    <property type="match status" value="1"/>
</dbReference>
<feature type="short sequence motif" description="GyrA-box" evidence="8">
    <location>
        <begin position="559"/>
        <end position="565"/>
    </location>
</feature>
<dbReference type="PANTHER" id="PTHR43493:SF5">
    <property type="entry name" value="DNA GYRASE SUBUNIT A, CHLOROPLASTIC_MITOCHONDRIAL"/>
    <property type="match status" value="1"/>
</dbReference>
<proteinExistence type="inferred from homology"/>
<dbReference type="GO" id="GO:0006265">
    <property type="term" value="P:DNA topological change"/>
    <property type="evidence" value="ECO:0007669"/>
    <property type="project" value="UniProtKB-UniRule"/>
</dbReference>
<dbReference type="FunFam" id="3.30.1360.40:FF:000002">
    <property type="entry name" value="DNA gyrase subunit A"/>
    <property type="match status" value="1"/>
</dbReference>
<reference evidence="11 12" key="1">
    <citation type="submission" date="2019-01" db="EMBL/GenBank/DDBJ databases">
        <authorList>
            <person name="Chen W.-M."/>
        </authorList>
    </citation>
    <scope>NUCLEOTIDE SEQUENCE [LARGE SCALE GENOMIC DNA]</scope>
    <source>
        <strain evidence="11 12">TER-1</strain>
    </source>
</reference>
<comment type="subunit">
    <text evidence="8">Heterotetramer, composed of two GyrA and two GyrB chains. In the heterotetramer, GyrA contains the active site tyrosine that forms a transient covalent intermediate with DNA, while GyrB binds cofactors and catalyzes ATP hydrolysis.</text>
</comment>
<dbReference type="Proteomes" id="UP000286997">
    <property type="component" value="Unassembled WGS sequence"/>
</dbReference>
<evidence type="ECO:0000313" key="12">
    <source>
        <dbReference type="Proteomes" id="UP000286997"/>
    </source>
</evidence>
<keyword evidence="12" id="KW-1185">Reference proteome</keyword>
<sequence>MAENDPTGAPPPATDIKPVSITDEMRQSYLAYAMSVIVSRALPDARDGLKPVHRRILYSMYENGYLPDRKYVKSARIVGDVMGQYHPHGDQSIYDALVRMAQDFAMRMMLVDGQGNFGSIDGDPPAAMRYTESRLAKPAMALLEDIDKNTVDFTPNYDESKDEPAVLPARFPNLLVNGAGGIAVGMATNIPPHNLGEVIDGCIALIDDPALTVEGLNEIIPGPDFPTGAAILGRAGTRSAYATGRGSVVMRAKSHIEELRKEREALIFTEIPYQVNKASLVEKIADLVREKRVEGIADLRDESDRDGMRIVVELKRDAVADVVLNQLYRYTPLQTSFGCNMVALNGGRPELLNLRDLIQAFIDFREEVVSRRTKFLLNKARERAHVLCGLAIAVANIDEVIRLIRTSPDPNTAREALMARDWPAEDIAPLIALVDDPRHRLRDDGTYRLSETQARAILDLRLQRLTALGRDEIGDELKRLADEIADYLDILRSRARIMGIVKHELAEVRAEYATPRRTEILDWDSSVEDEDLIQREDMVVTVSHAGYIKRVPLSTYRAQRRGGKGRSGMSTRDEDFVTRLFVANTHTPVLFFSSQGQAYKEKVWRLPLAAPNARGKALVNILPLDQGGERITTIMPLPEDEASWETLDVMFATASGNVRRNKLSDFVQVNRNGKIAMKLDEGDHIVHVEICRPEQNVLLTTAAGQCIRFPVEDVRVFKGRDSTGVRGIQLAPGDRVISMTILNHFEATPEERSGYLKMRRAVMGEPVEGEGAEEEAPAAAISTERYAEMSASEQFVLTLSERGFGKRSSSFEYRTSGRGGKGITAMRVNARNGSLVASFPVESTDQIMLVTNGGQLIRVPVDDIRIVGRASQGVTVFNTDKAEKVVSVEHIEGESEAEGDEIAEGN</sequence>
<dbReference type="InterPro" id="IPR006691">
    <property type="entry name" value="GyrA/parC_rep"/>
</dbReference>
<dbReference type="NCBIfam" id="NF004043">
    <property type="entry name" value="PRK05560.1"/>
    <property type="match status" value="1"/>
</dbReference>
<evidence type="ECO:0000256" key="6">
    <source>
        <dbReference type="ARBA" id="ARBA00023125"/>
    </source>
</evidence>
<dbReference type="GO" id="GO:0005694">
    <property type="term" value="C:chromosome"/>
    <property type="evidence" value="ECO:0007669"/>
    <property type="project" value="InterPro"/>
</dbReference>
<dbReference type="EC" id="5.6.2.2" evidence="8"/>
<dbReference type="InterPro" id="IPR013760">
    <property type="entry name" value="Topo_IIA-like_dom_sf"/>
</dbReference>
<protein>
    <recommendedName>
        <fullName evidence="8">DNA gyrase subunit A</fullName>
        <ecNumber evidence="8">5.6.2.2</ecNumber>
    </recommendedName>
</protein>
<dbReference type="GO" id="GO:0003677">
    <property type="term" value="F:DNA binding"/>
    <property type="evidence" value="ECO:0007669"/>
    <property type="project" value="UniProtKB-UniRule"/>
</dbReference>
<dbReference type="SUPFAM" id="SSF56719">
    <property type="entry name" value="Type II DNA topoisomerase"/>
    <property type="match status" value="1"/>
</dbReference>
<comment type="subcellular location">
    <subcellularLocation>
        <location evidence="8">Cytoplasm</location>
    </subcellularLocation>
</comment>
<evidence type="ECO:0000256" key="7">
    <source>
        <dbReference type="ARBA" id="ARBA00023235"/>
    </source>
</evidence>
<dbReference type="OrthoDB" id="9806486at2"/>
<comment type="similarity">
    <text evidence="2 8">Belongs to the type II topoisomerase GyrA/ParC subunit family.</text>
</comment>
<evidence type="ECO:0000256" key="4">
    <source>
        <dbReference type="ARBA" id="ARBA00022840"/>
    </source>
</evidence>
<dbReference type="GO" id="GO:0034335">
    <property type="term" value="F:DNA negative supercoiling activity"/>
    <property type="evidence" value="ECO:0007669"/>
    <property type="project" value="UniProtKB-ARBA"/>
</dbReference>
<dbReference type="InterPro" id="IPR035516">
    <property type="entry name" value="Gyrase/topoIV_suA_C"/>
</dbReference>
<evidence type="ECO:0000256" key="2">
    <source>
        <dbReference type="ARBA" id="ARBA00008263"/>
    </source>
</evidence>
<feature type="domain" description="Topo IIA-type catalytic" evidence="10">
    <location>
        <begin position="42"/>
        <end position="538"/>
    </location>
</feature>
<dbReference type="Pfam" id="PF00521">
    <property type="entry name" value="DNA_topoisoIV"/>
    <property type="match status" value="1"/>
</dbReference>
<dbReference type="EMBL" id="SACP01000007">
    <property type="protein sequence ID" value="RVU19019.1"/>
    <property type="molecule type" value="Genomic_DNA"/>
</dbReference>
<name>A0A3S2VRD3_9HYPH</name>
<dbReference type="InterPro" id="IPR005743">
    <property type="entry name" value="GyrA"/>
</dbReference>
<dbReference type="SMART" id="SM00434">
    <property type="entry name" value="TOP4c"/>
    <property type="match status" value="1"/>
</dbReference>
<evidence type="ECO:0000256" key="9">
    <source>
        <dbReference type="PROSITE-ProRule" id="PRU01384"/>
    </source>
</evidence>
<dbReference type="FunFam" id="1.10.268.10:FF:000001">
    <property type="entry name" value="DNA gyrase subunit A"/>
    <property type="match status" value="1"/>
</dbReference>